<keyword evidence="8" id="KW-0539">Nucleus</keyword>
<name>A0A3Q7F1W2_SOLLC</name>
<evidence type="ECO:0000256" key="4">
    <source>
        <dbReference type="ARBA" id="ARBA00015253"/>
    </source>
</evidence>
<accession>A0A3Q7F1W2</accession>
<proteinExistence type="inferred from homology"/>
<dbReference type="PANTHER" id="PTHR14513:SF0">
    <property type="entry name" value="PROTECTION OF TELOMERES PROTEIN 1"/>
    <property type="match status" value="1"/>
</dbReference>
<evidence type="ECO:0000313" key="11">
    <source>
        <dbReference type="Proteomes" id="UP000004994"/>
    </source>
</evidence>
<dbReference type="InterPro" id="IPR011564">
    <property type="entry name" value="Telomer_end-bd_POT1/Cdc13"/>
</dbReference>
<dbReference type="InterPro" id="IPR028389">
    <property type="entry name" value="POT1"/>
</dbReference>
<dbReference type="GO" id="GO:0000783">
    <property type="term" value="C:nuclear telomere cap complex"/>
    <property type="evidence" value="ECO:0000318"/>
    <property type="project" value="GO_Central"/>
</dbReference>
<dbReference type="PaxDb" id="4081-Solyc02g070300.2.1"/>
<evidence type="ECO:0000256" key="7">
    <source>
        <dbReference type="ARBA" id="ARBA00023125"/>
    </source>
</evidence>
<evidence type="ECO:0000256" key="3">
    <source>
        <dbReference type="ARBA" id="ARBA00008442"/>
    </source>
</evidence>
<comment type="similarity">
    <text evidence="3">Belongs to the telombin family.</text>
</comment>
<dbReference type="Gramene" id="Solyc02g070300.3.1">
    <property type="protein sequence ID" value="Solyc02g070300.3.1"/>
    <property type="gene ID" value="Solyc02g070300.3"/>
</dbReference>
<sequence>MNLNSSRDDYKFLQIVDARAALGQKVNLIGVVVETGLPKKSRGTGSDLKLPSGAVHSIAGPKDVFCSIRIIDESYPSPGIAVNFFAETMDKLPEVLTVGDILQISQVVMKTHGPDIYALFNKKFSSFAIFDGKNDSNILPYQCSSKYHAREQDKKFILGLMKWLVDHKIDTDLTDLHSLKEIREGERFNLICKIVHVCEVEKNKWMLLVWDGMDTPPVTIKTKLEEEMENPLPLQPVAFTLQRDILCTLPPLGTVLWVAVDRCDEKLGFNFLKSNRWVKLINIRCELHAALWRAVLMPFTKVCYLSDEDDIVLQRMRQYDERRKSKLGWMPSSSFPWPSDITETDYPNVPFVSLMRALANPKVIGKFHCVVRVVAAFPWLAEHFRSPSGVYRIRLTLEDPTTRIHAYLYKEDAEKFFDGYPSVYTLTKKRNLLLGTSEGDDDSEMNDHFRNPPWIRCCLMSYHIDDNDVWGSRNFRIFATTLKA</sequence>
<keyword evidence="6" id="KW-0779">Telomere</keyword>
<dbReference type="GO" id="GO:0016233">
    <property type="term" value="P:telomere capping"/>
    <property type="evidence" value="ECO:0000318"/>
    <property type="project" value="GO_Central"/>
</dbReference>
<evidence type="ECO:0000256" key="1">
    <source>
        <dbReference type="ARBA" id="ARBA00004123"/>
    </source>
</evidence>
<dbReference type="AlphaFoldDB" id="A0A3Q7F1W2"/>
<dbReference type="FunCoup" id="A0A3Q7F1W2">
    <property type="interactions" value="99"/>
</dbReference>
<dbReference type="InParanoid" id="A0A3Q7F1W2"/>
<keyword evidence="5" id="KW-0158">Chromosome</keyword>
<evidence type="ECO:0000256" key="6">
    <source>
        <dbReference type="ARBA" id="ARBA00022895"/>
    </source>
</evidence>
<dbReference type="STRING" id="4081.A0A3Q7F1W2"/>
<dbReference type="Proteomes" id="UP000004994">
    <property type="component" value="Chromosome 2"/>
</dbReference>
<evidence type="ECO:0000256" key="5">
    <source>
        <dbReference type="ARBA" id="ARBA00022454"/>
    </source>
</evidence>
<evidence type="ECO:0000256" key="8">
    <source>
        <dbReference type="ARBA" id="ARBA00023242"/>
    </source>
</evidence>
<dbReference type="Pfam" id="PF16686">
    <property type="entry name" value="POT1PC"/>
    <property type="match status" value="1"/>
</dbReference>
<dbReference type="SUPFAM" id="SSF50249">
    <property type="entry name" value="Nucleic acid-binding proteins"/>
    <property type="match status" value="2"/>
</dbReference>
<feature type="domain" description="Telomeric single stranded DNA binding POT1/Cdc13" evidence="9">
    <location>
        <begin position="12"/>
        <end position="165"/>
    </location>
</feature>
<dbReference type="GO" id="GO:0098505">
    <property type="term" value="F:G-rich strand telomeric DNA binding"/>
    <property type="evidence" value="ECO:0000318"/>
    <property type="project" value="GO_Central"/>
</dbReference>
<keyword evidence="11" id="KW-1185">Reference proteome</keyword>
<dbReference type="GO" id="GO:0010521">
    <property type="term" value="F:telomerase inhibitor activity"/>
    <property type="evidence" value="ECO:0000318"/>
    <property type="project" value="GO_Central"/>
</dbReference>
<dbReference type="SMART" id="SM00976">
    <property type="entry name" value="Telo_bind"/>
    <property type="match status" value="1"/>
</dbReference>
<reference evidence="10" key="1">
    <citation type="journal article" date="2012" name="Nature">
        <title>The tomato genome sequence provides insights into fleshy fruit evolution.</title>
        <authorList>
            <consortium name="Tomato Genome Consortium"/>
        </authorList>
    </citation>
    <scope>NUCLEOTIDE SEQUENCE [LARGE SCALE GENOMIC DNA]</scope>
    <source>
        <strain evidence="10">cv. Heinz 1706</strain>
    </source>
</reference>
<dbReference type="InterPro" id="IPR057620">
    <property type="entry name" value="POT1A/B-like_OB"/>
</dbReference>
<dbReference type="OMA" id="IHAFLYA"/>
<dbReference type="GO" id="GO:0032210">
    <property type="term" value="P:regulation of telomere maintenance via telomerase"/>
    <property type="evidence" value="ECO:0000318"/>
    <property type="project" value="GO_Central"/>
</dbReference>
<reference evidence="10" key="2">
    <citation type="submission" date="2019-01" db="UniProtKB">
        <authorList>
            <consortium name="EnsemblPlants"/>
        </authorList>
    </citation>
    <scope>IDENTIFICATION</scope>
    <source>
        <strain evidence="10">cv. Heinz 1706</strain>
    </source>
</reference>
<comment type="subcellular location">
    <subcellularLocation>
        <location evidence="2">Chromosome</location>
        <location evidence="2">Telomere</location>
    </subcellularLocation>
    <subcellularLocation>
        <location evidence="1">Nucleus</location>
    </subcellularLocation>
</comment>
<keyword evidence="7" id="KW-0238">DNA-binding</keyword>
<dbReference type="EnsemblPlants" id="Solyc02g070300.3.1">
    <property type="protein sequence ID" value="Solyc02g070300.3.1"/>
    <property type="gene ID" value="Solyc02g070300.3"/>
</dbReference>
<evidence type="ECO:0000256" key="2">
    <source>
        <dbReference type="ARBA" id="ARBA00004574"/>
    </source>
</evidence>
<dbReference type="InterPro" id="IPR032042">
    <property type="entry name" value="POT1PC"/>
</dbReference>
<dbReference type="Pfam" id="PF02765">
    <property type="entry name" value="POT1"/>
    <property type="match status" value="1"/>
</dbReference>
<protein>
    <recommendedName>
        <fullName evidence="4">Protection of telomeres protein 1</fullName>
    </recommendedName>
</protein>
<evidence type="ECO:0000313" key="10">
    <source>
        <dbReference type="EnsemblPlants" id="Solyc02g070300.3.1"/>
    </source>
</evidence>
<dbReference type="CDD" id="cd04497">
    <property type="entry name" value="hPOT1_OB1_like"/>
    <property type="match status" value="1"/>
</dbReference>
<dbReference type="Gene3D" id="2.40.50.140">
    <property type="entry name" value="Nucleic acid-binding proteins"/>
    <property type="match status" value="2"/>
</dbReference>
<dbReference type="InterPro" id="IPR012340">
    <property type="entry name" value="NA-bd_OB-fold"/>
</dbReference>
<dbReference type="PANTHER" id="PTHR14513">
    <property type="entry name" value="PROTECTION OF TELOMERES 1"/>
    <property type="match status" value="1"/>
</dbReference>
<evidence type="ECO:0000259" key="9">
    <source>
        <dbReference type="SMART" id="SM00976"/>
    </source>
</evidence>
<dbReference type="Pfam" id="PF25507">
    <property type="entry name" value="OB_POT1A"/>
    <property type="match status" value="1"/>
</dbReference>
<organism evidence="10">
    <name type="scientific">Solanum lycopersicum</name>
    <name type="common">Tomato</name>
    <name type="synonym">Lycopersicon esculentum</name>
    <dbReference type="NCBI Taxonomy" id="4081"/>
    <lineage>
        <taxon>Eukaryota</taxon>
        <taxon>Viridiplantae</taxon>
        <taxon>Streptophyta</taxon>
        <taxon>Embryophyta</taxon>
        <taxon>Tracheophyta</taxon>
        <taxon>Spermatophyta</taxon>
        <taxon>Magnoliopsida</taxon>
        <taxon>eudicotyledons</taxon>
        <taxon>Gunneridae</taxon>
        <taxon>Pentapetalae</taxon>
        <taxon>asterids</taxon>
        <taxon>lamiids</taxon>
        <taxon>Solanales</taxon>
        <taxon>Solanaceae</taxon>
        <taxon>Solanoideae</taxon>
        <taxon>Solaneae</taxon>
        <taxon>Solanum</taxon>
        <taxon>Solanum subgen. Lycopersicon</taxon>
    </lineage>
</organism>